<reference evidence="2 3" key="1">
    <citation type="submission" date="2016-10" db="EMBL/GenBank/DDBJ databases">
        <authorList>
            <person name="de Groot N.N."/>
        </authorList>
    </citation>
    <scope>NUCLEOTIDE SEQUENCE [LARGE SCALE GENOMIC DNA]</scope>
    <source>
        <strain evidence="2 3">U95</strain>
    </source>
</reference>
<organism evidence="2 3">
    <name type="scientific">Epibacterium ulvae</name>
    <dbReference type="NCBI Taxonomy" id="1156985"/>
    <lineage>
        <taxon>Bacteria</taxon>
        <taxon>Pseudomonadati</taxon>
        <taxon>Pseudomonadota</taxon>
        <taxon>Alphaproteobacteria</taxon>
        <taxon>Rhodobacterales</taxon>
        <taxon>Roseobacteraceae</taxon>
        <taxon>Epibacterium</taxon>
    </lineage>
</organism>
<dbReference type="STRING" id="1156985.SAMN04488118_101466"/>
<dbReference type="InterPro" id="IPR050900">
    <property type="entry name" value="Transposase_IS3/IS150/IS904"/>
</dbReference>
<dbReference type="Pfam" id="PF00665">
    <property type="entry name" value="rve"/>
    <property type="match status" value="1"/>
</dbReference>
<keyword evidence="3" id="KW-1185">Reference proteome</keyword>
<evidence type="ECO:0000313" key="2">
    <source>
        <dbReference type="EMBL" id="SCZ51364.1"/>
    </source>
</evidence>
<dbReference type="Pfam" id="PF13333">
    <property type="entry name" value="rve_2"/>
    <property type="match status" value="1"/>
</dbReference>
<dbReference type="NCBIfam" id="NF033516">
    <property type="entry name" value="transpos_IS3"/>
    <property type="match status" value="1"/>
</dbReference>
<proteinExistence type="predicted"/>
<dbReference type="InterPro" id="IPR025948">
    <property type="entry name" value="HTH-like_dom"/>
</dbReference>
<feature type="domain" description="Integrase catalytic" evidence="1">
    <location>
        <begin position="110"/>
        <end position="285"/>
    </location>
</feature>
<dbReference type="GO" id="GO:0003676">
    <property type="term" value="F:nucleic acid binding"/>
    <property type="evidence" value="ECO:0007669"/>
    <property type="project" value="InterPro"/>
</dbReference>
<evidence type="ECO:0000259" key="1">
    <source>
        <dbReference type="PROSITE" id="PS50994"/>
    </source>
</evidence>
<gene>
    <name evidence="2" type="ORF">SAMN04488118_101466</name>
</gene>
<dbReference type="Gene3D" id="3.30.420.10">
    <property type="entry name" value="Ribonuclease H-like superfamily/Ribonuclease H"/>
    <property type="match status" value="1"/>
</dbReference>
<dbReference type="InterPro" id="IPR036397">
    <property type="entry name" value="RNaseH_sf"/>
</dbReference>
<dbReference type="PANTHER" id="PTHR46889">
    <property type="entry name" value="TRANSPOSASE INSF FOR INSERTION SEQUENCE IS3B-RELATED"/>
    <property type="match status" value="1"/>
</dbReference>
<dbReference type="GO" id="GO:0015074">
    <property type="term" value="P:DNA integration"/>
    <property type="evidence" value="ECO:0007669"/>
    <property type="project" value="InterPro"/>
</dbReference>
<dbReference type="InterPro" id="IPR012337">
    <property type="entry name" value="RNaseH-like_sf"/>
</dbReference>
<name>A0A1G5PP93_9RHOB</name>
<dbReference type="PANTHER" id="PTHR46889:SF4">
    <property type="entry name" value="TRANSPOSASE INSO FOR INSERTION SEQUENCE ELEMENT IS911B-RELATED"/>
    <property type="match status" value="1"/>
</dbReference>
<dbReference type="AlphaFoldDB" id="A0A1G5PP93"/>
<evidence type="ECO:0000313" key="3">
    <source>
        <dbReference type="Proteomes" id="UP000198767"/>
    </source>
</evidence>
<dbReference type="Pfam" id="PF13276">
    <property type="entry name" value="HTH_21"/>
    <property type="match status" value="1"/>
</dbReference>
<dbReference type="Proteomes" id="UP000198767">
    <property type="component" value="Unassembled WGS sequence"/>
</dbReference>
<accession>A0A1G5PP93</accession>
<protein>
    <submittedName>
        <fullName evidence="2">Transposase InsO and inactivated derivatives</fullName>
    </submittedName>
</protein>
<dbReference type="InterPro" id="IPR001584">
    <property type="entry name" value="Integrase_cat-core"/>
</dbReference>
<sequence length="285" mass="33310">MRFRFIEEHRDAFSTDRMCSVLDVSARGLRAYRSRPASRRQRTDVVVLAHIKEQPRLSLGSYGRPRMTEELKELGLNVGHRRVGRLMRENGIWAERSRKYKATTDSNHALNIAPNLLSRDFHADRSNQKWAGDISYVWTREGWLYLAVILDLHSRRVIGWAVSNRMKRDLAIRALKMAVALRQPPKGCIHHTDRGSQYCSHDYQKLLRQHGFKVSMRGKGNCYDNAAVETYFKTIKAELIWRRSWPTRRAAELAIFEYINGFYNPRRRHSALGWKSPVAFERKVA</sequence>
<dbReference type="PROSITE" id="PS50994">
    <property type="entry name" value="INTEGRASE"/>
    <property type="match status" value="1"/>
</dbReference>
<dbReference type="SUPFAM" id="SSF53098">
    <property type="entry name" value="Ribonuclease H-like"/>
    <property type="match status" value="1"/>
</dbReference>
<dbReference type="EMBL" id="FMWG01000001">
    <property type="protein sequence ID" value="SCZ51364.1"/>
    <property type="molecule type" value="Genomic_DNA"/>
</dbReference>
<dbReference type="InterPro" id="IPR048020">
    <property type="entry name" value="Transpos_IS3"/>
</dbReference>